<evidence type="ECO:0000259" key="2">
    <source>
        <dbReference type="Pfam" id="PF01408"/>
    </source>
</evidence>
<dbReference type="Pfam" id="PF01408">
    <property type="entry name" value="GFO_IDH_MocA"/>
    <property type="match status" value="1"/>
</dbReference>
<dbReference type="PANTHER" id="PTHR43818:SF11">
    <property type="entry name" value="BCDNA.GH03377"/>
    <property type="match status" value="1"/>
</dbReference>
<dbReference type="SUPFAM" id="SSF51735">
    <property type="entry name" value="NAD(P)-binding Rossmann-fold domains"/>
    <property type="match status" value="1"/>
</dbReference>
<feature type="domain" description="GFO/IDH/MocA-like oxidoreductase" evidence="3">
    <location>
        <begin position="135"/>
        <end position="270"/>
    </location>
</feature>
<dbReference type="InterPro" id="IPR050463">
    <property type="entry name" value="Gfo/Idh/MocA_oxidrdct_glycsds"/>
</dbReference>
<accession>A0ABT2TQG7</accession>
<name>A0ABT2TQG7_9FIRM</name>
<dbReference type="Pfam" id="PF22725">
    <property type="entry name" value="GFO_IDH_MocA_C3"/>
    <property type="match status" value="1"/>
</dbReference>
<organism evidence="4 5">
    <name type="scientific">Blautia ammoniilytica</name>
    <dbReference type="NCBI Taxonomy" id="2981782"/>
    <lineage>
        <taxon>Bacteria</taxon>
        <taxon>Bacillati</taxon>
        <taxon>Bacillota</taxon>
        <taxon>Clostridia</taxon>
        <taxon>Lachnospirales</taxon>
        <taxon>Lachnospiraceae</taxon>
        <taxon>Blautia</taxon>
    </lineage>
</organism>
<feature type="domain" description="Gfo/Idh/MocA-like oxidoreductase N-terminal" evidence="2">
    <location>
        <begin position="5"/>
        <end position="124"/>
    </location>
</feature>
<dbReference type="SUPFAM" id="SSF55347">
    <property type="entry name" value="Glyceraldehyde-3-phosphate dehydrogenase-like, C-terminal domain"/>
    <property type="match status" value="1"/>
</dbReference>
<keyword evidence="5" id="KW-1185">Reference proteome</keyword>
<dbReference type="RefSeq" id="WP_158420684.1">
    <property type="nucleotide sequence ID" value="NZ_JAOQJL010000004.1"/>
</dbReference>
<evidence type="ECO:0000313" key="4">
    <source>
        <dbReference type="EMBL" id="MCU6764460.1"/>
    </source>
</evidence>
<evidence type="ECO:0000256" key="1">
    <source>
        <dbReference type="ARBA" id="ARBA00023002"/>
    </source>
</evidence>
<evidence type="ECO:0000313" key="5">
    <source>
        <dbReference type="Proteomes" id="UP001652409"/>
    </source>
</evidence>
<comment type="caution">
    <text evidence="4">The sequence shown here is derived from an EMBL/GenBank/DDBJ whole genome shotgun (WGS) entry which is preliminary data.</text>
</comment>
<gene>
    <name evidence="4" type="ORF">OCV61_03430</name>
</gene>
<dbReference type="PANTHER" id="PTHR43818">
    <property type="entry name" value="BCDNA.GH03377"/>
    <property type="match status" value="1"/>
</dbReference>
<dbReference type="Proteomes" id="UP001652409">
    <property type="component" value="Unassembled WGS sequence"/>
</dbReference>
<reference evidence="4 5" key="1">
    <citation type="journal article" date="2021" name="ISME Commun">
        <title>Automated analysis of genomic sequences facilitates high-throughput and comprehensive description of bacteria.</title>
        <authorList>
            <person name="Hitch T.C.A."/>
        </authorList>
    </citation>
    <scope>NUCLEOTIDE SEQUENCE [LARGE SCALE GENOMIC DNA]</scope>
    <source>
        <strain evidence="4 5">Sanger_23</strain>
    </source>
</reference>
<dbReference type="EMBL" id="JAOQJL010000004">
    <property type="protein sequence ID" value="MCU6764460.1"/>
    <property type="molecule type" value="Genomic_DNA"/>
</dbReference>
<dbReference type="Gene3D" id="3.30.360.10">
    <property type="entry name" value="Dihydrodipicolinate Reductase, domain 2"/>
    <property type="match status" value="1"/>
</dbReference>
<dbReference type="Gene3D" id="3.40.50.720">
    <property type="entry name" value="NAD(P)-binding Rossmann-like Domain"/>
    <property type="match status" value="1"/>
</dbReference>
<sequence length="354" mass="38892">MEKIGIGIVGLGMIATGVHLPGIQKCPDLELKAICDTDPEAVKAAQALYGIDDAHCFTDFKDLINCPEVDAVDICTPNYLHFPVAKYAIEAGKPYNLEKPVGLNAEEANTLAEMTKEKGLAHMVCFSYRFKAAARYARDLVQSGQLGDIYHAHMQYSQAWGMPYQNEHMYWHHEKKYAGSGVLGDLGSHGIDLVRFITGKDYTKVIGNQGTYVKERCRVEGGMGTVDVDDFTHILAELDGDISASLLFTRFGYGRGNYQRLELSGSKGALIYKLDETPGVDELEVCIGEPYASAATFTKLPIPSKYYADQMQSFADICLKKGDGLSANIYDGLKDQKVIDAVIESAKSGNWQEV</sequence>
<keyword evidence="1" id="KW-0560">Oxidoreductase</keyword>
<proteinExistence type="predicted"/>
<evidence type="ECO:0000259" key="3">
    <source>
        <dbReference type="Pfam" id="PF22725"/>
    </source>
</evidence>
<dbReference type="InterPro" id="IPR000683">
    <property type="entry name" value="Gfo/Idh/MocA-like_OxRdtase_N"/>
</dbReference>
<dbReference type="InterPro" id="IPR036291">
    <property type="entry name" value="NAD(P)-bd_dom_sf"/>
</dbReference>
<protein>
    <submittedName>
        <fullName evidence="4">Gfo/Idh/MocA family oxidoreductase</fullName>
    </submittedName>
</protein>
<dbReference type="InterPro" id="IPR055170">
    <property type="entry name" value="GFO_IDH_MocA-like_dom"/>
</dbReference>